<dbReference type="Pfam" id="PF11735">
    <property type="entry name" value="CAP59_mtransfer"/>
    <property type="match status" value="1"/>
</dbReference>
<dbReference type="EMBL" id="LWDD02000122">
    <property type="protein sequence ID" value="KAE8263691.1"/>
    <property type="molecule type" value="Genomic_DNA"/>
</dbReference>
<proteinExistence type="predicted"/>
<feature type="compositionally biased region" description="Low complexity" evidence="1">
    <location>
        <begin position="51"/>
        <end position="74"/>
    </location>
</feature>
<dbReference type="AlphaFoldDB" id="A0A177VA34"/>
<feature type="transmembrane region" description="Helical" evidence="2">
    <location>
        <begin position="270"/>
        <end position="296"/>
    </location>
</feature>
<evidence type="ECO:0000256" key="2">
    <source>
        <dbReference type="SAM" id="Phobius"/>
    </source>
</evidence>
<feature type="compositionally biased region" description="Basic and acidic residues" evidence="1">
    <location>
        <begin position="75"/>
        <end position="84"/>
    </location>
</feature>
<sequence length="746" mass="82897">MSKSLSSSSSPSYTATDHHQHRTAMAPSTSGSHTAAQDKYELDTFSTTQEASALLHSSPSAPSTQQQQQQQQQHWSDHDHDHDHRHTYHDQVGPSFDDDNDNDNDNDNDDEYGDEYGDEEADIGSDRLVSVSSSCTPPTARLRRAGMRSKGSLSGRKVNGNARAGGAGAGTKSRSGPGSPLSFAAAAAAGRLGWLERHRVFNLGVLTAFGTVVLSIYFSIPSTLYIYLSVVFLAMPLSLAIDIRALAKGRQRSLSKGAGVGGRVLTRSRLLWILFGLTPLFLCTWHPLSLLFFPGWDPESTTASLSVLTTTGSSAGPITGLHLPPLPEPIQNRTYFFVANLYNTEAILPAWSASILRVIERVGRENVFLSIYESNSDDGTKQALAEFDQRLAQLGIAHKILMDDQSKRVGKSEGEPPGGRIEYLSMVRNTALKPLDEGLRGVVPGKNFDKVVWFNDVFMDPDEVVELLATNNGTYDQACAFDYFPLGIYDTWVTRDAFARRVKPMWPYFQELEDIAKLREGVPIEVNACWNGITAFDAKWYIDSSMEDWPRVRQLRAEAASSSASARDVDDDDDGRRELRREVQIEGEGTAVSAANSSMTSIRRGHEVQARSYDAPAHLPLRFRSSTSCIASECMLFSYDMHRLIRSLRLPVATMLTAHTQLRPLILMNPKVGVTYDWNAWVLYRHILRWEMVRPWRVVWQDGVSHRMFGWVTDWGKKATFCKEAFGYGWVEAPVSTVEMGLPVAS</sequence>
<keyword evidence="2" id="KW-1133">Transmembrane helix</keyword>
<reference evidence="3" key="2">
    <citation type="journal article" date="2019" name="IMA Fungus">
        <title>Genome sequencing and comparison of five Tilletia species to identify candidate genes for the detection of regulated species infecting wheat.</title>
        <authorList>
            <person name="Nguyen H.D.T."/>
            <person name="Sultana T."/>
            <person name="Kesanakurti P."/>
            <person name="Hambleton S."/>
        </authorList>
    </citation>
    <scope>NUCLEOTIDE SEQUENCE</scope>
    <source>
        <strain evidence="3">DAOMC 238032</strain>
    </source>
</reference>
<dbReference type="Proteomes" id="UP000077671">
    <property type="component" value="Unassembled WGS sequence"/>
</dbReference>
<feature type="compositionally biased region" description="Polar residues" evidence="1">
    <location>
        <begin position="26"/>
        <end position="35"/>
    </location>
</feature>
<dbReference type="PANTHER" id="PTHR34144:SF7">
    <property type="entry name" value="EXPORT PROTEIN (CAP59), PUTATIVE (AFU_ORTHOLOGUE AFUA_7G05020)-RELATED"/>
    <property type="match status" value="1"/>
</dbReference>
<feature type="region of interest" description="Disordered" evidence="1">
    <location>
        <begin position="1"/>
        <end position="178"/>
    </location>
</feature>
<feature type="compositionally biased region" description="Acidic residues" evidence="1">
    <location>
        <begin position="96"/>
        <end position="123"/>
    </location>
</feature>
<feature type="transmembrane region" description="Helical" evidence="2">
    <location>
        <begin position="200"/>
        <end position="218"/>
    </location>
</feature>
<feature type="compositionally biased region" description="Low complexity" evidence="1">
    <location>
        <begin position="1"/>
        <end position="12"/>
    </location>
</feature>
<gene>
    <name evidence="3" type="ORF">A4X03_0g1493</name>
</gene>
<name>A0A177VA34_9BASI</name>
<reference evidence="3" key="1">
    <citation type="submission" date="2016-04" db="EMBL/GenBank/DDBJ databases">
        <authorList>
            <person name="Nguyen H.D."/>
            <person name="Kesanakurti P."/>
            <person name="Cullis J."/>
            <person name="Levesque C.A."/>
            <person name="Hambleton S."/>
        </authorList>
    </citation>
    <scope>NUCLEOTIDE SEQUENCE</scope>
    <source>
        <strain evidence="3">DAOMC 238032</strain>
    </source>
</reference>
<comment type="caution">
    <text evidence="3">The sequence shown here is derived from an EMBL/GenBank/DDBJ whole genome shotgun (WGS) entry which is preliminary data.</text>
</comment>
<dbReference type="PANTHER" id="PTHR34144">
    <property type="entry name" value="CHROMOSOME 8, WHOLE GENOME SHOTGUN SEQUENCE"/>
    <property type="match status" value="1"/>
</dbReference>
<dbReference type="InterPro" id="IPR021047">
    <property type="entry name" value="Mannosyltransferase_CMT1"/>
</dbReference>
<evidence type="ECO:0000256" key="1">
    <source>
        <dbReference type="SAM" id="MobiDB-lite"/>
    </source>
</evidence>
<keyword evidence="2" id="KW-0812">Transmembrane</keyword>
<keyword evidence="2" id="KW-0472">Membrane</keyword>
<organism evidence="3 4">
    <name type="scientific">Tilletia caries</name>
    <name type="common">wheat bunt fungus</name>
    <dbReference type="NCBI Taxonomy" id="13290"/>
    <lineage>
        <taxon>Eukaryota</taxon>
        <taxon>Fungi</taxon>
        <taxon>Dikarya</taxon>
        <taxon>Basidiomycota</taxon>
        <taxon>Ustilaginomycotina</taxon>
        <taxon>Exobasidiomycetes</taxon>
        <taxon>Tilletiales</taxon>
        <taxon>Tilletiaceae</taxon>
        <taxon>Tilletia</taxon>
    </lineage>
</organism>
<protein>
    <submittedName>
        <fullName evidence="3">Uncharacterized protein</fullName>
    </submittedName>
</protein>
<evidence type="ECO:0000313" key="3">
    <source>
        <dbReference type="EMBL" id="KAE8263691.1"/>
    </source>
</evidence>
<accession>A0A177VA34</accession>
<feature type="transmembrane region" description="Helical" evidence="2">
    <location>
        <begin position="224"/>
        <end position="247"/>
    </location>
</feature>
<evidence type="ECO:0000313" key="4">
    <source>
        <dbReference type="Proteomes" id="UP000077671"/>
    </source>
</evidence>